<dbReference type="GO" id="GO:0003824">
    <property type="term" value="F:catalytic activity"/>
    <property type="evidence" value="ECO:0007669"/>
    <property type="project" value="InterPro"/>
</dbReference>
<dbReference type="Gene3D" id="3.30.428.10">
    <property type="entry name" value="HIT-like"/>
    <property type="match status" value="1"/>
</dbReference>
<comment type="caution">
    <text evidence="6">The sequence shown here is derived from an EMBL/GenBank/DDBJ whole genome shotgun (WGS) entry which is preliminary data.</text>
</comment>
<evidence type="ECO:0000313" key="7">
    <source>
        <dbReference type="Proteomes" id="UP000317894"/>
    </source>
</evidence>
<accession>A0A552UAL9</accession>
<dbReference type="GO" id="GO:0009117">
    <property type="term" value="P:nucleotide metabolic process"/>
    <property type="evidence" value="ECO:0007669"/>
    <property type="project" value="TreeGrafter"/>
</dbReference>
<keyword evidence="4" id="KW-0732">Signal</keyword>
<evidence type="ECO:0000256" key="1">
    <source>
        <dbReference type="PIRSR" id="PIRSR601310-1"/>
    </source>
</evidence>
<dbReference type="Proteomes" id="UP000317894">
    <property type="component" value="Unassembled WGS sequence"/>
</dbReference>
<dbReference type="InterPro" id="IPR001310">
    <property type="entry name" value="Histidine_triad_HIT"/>
</dbReference>
<feature type="active site" description="Tele-AMP-histidine intermediate" evidence="1">
    <location>
        <position position="132"/>
    </location>
</feature>
<gene>
    <name evidence="6" type="ORF">FMM06_16560</name>
</gene>
<dbReference type="SUPFAM" id="SSF54197">
    <property type="entry name" value="HIT-like"/>
    <property type="match status" value="1"/>
</dbReference>
<feature type="signal peptide" evidence="4">
    <location>
        <begin position="1"/>
        <end position="18"/>
    </location>
</feature>
<sequence>MIRAVTIALLLAACAPQARLQALPAAVAGSYDLQNPFAKIIRGELPAAKVYEDEYVLAFMDHAPLTPGHVLVISKTSRARNLLEMSPRDLTRIMNVARRVARAQLVALAPDGIDGNRVEQNIGGAQSVFHLHVHVVPHRRGQWATVQKPTPLAERQAMAARLAAAMD</sequence>
<evidence type="ECO:0000256" key="4">
    <source>
        <dbReference type="SAM" id="SignalP"/>
    </source>
</evidence>
<proteinExistence type="predicted"/>
<dbReference type="PROSITE" id="PS51084">
    <property type="entry name" value="HIT_2"/>
    <property type="match status" value="1"/>
</dbReference>
<dbReference type="PANTHER" id="PTHR46648:SF1">
    <property type="entry name" value="ADENOSINE 5'-MONOPHOSPHORAMIDASE HNT1"/>
    <property type="match status" value="1"/>
</dbReference>
<dbReference type="AlphaFoldDB" id="A0A552UAL9"/>
<evidence type="ECO:0000256" key="2">
    <source>
        <dbReference type="PIRSR" id="PIRSR601310-3"/>
    </source>
</evidence>
<dbReference type="PANTHER" id="PTHR46648">
    <property type="entry name" value="HIT FAMILY PROTEIN 1"/>
    <property type="match status" value="1"/>
</dbReference>
<feature type="domain" description="HIT" evidence="5">
    <location>
        <begin position="36"/>
        <end position="145"/>
    </location>
</feature>
<protein>
    <submittedName>
        <fullName evidence="6">HIT domain-containing protein</fullName>
    </submittedName>
</protein>
<reference evidence="6 7" key="1">
    <citation type="submission" date="2019-07" db="EMBL/GenBank/DDBJ databases">
        <title>Novel species isolated from glacier.</title>
        <authorList>
            <person name="Liu Q."/>
            <person name="Xin Y.-H."/>
        </authorList>
    </citation>
    <scope>NUCLEOTIDE SEQUENCE [LARGE SCALE GENOMIC DNA]</scope>
    <source>
        <strain evidence="6 7">LB1R16</strain>
    </source>
</reference>
<evidence type="ECO:0000259" key="5">
    <source>
        <dbReference type="PROSITE" id="PS51084"/>
    </source>
</evidence>
<keyword evidence="7" id="KW-1185">Reference proteome</keyword>
<evidence type="ECO:0000256" key="3">
    <source>
        <dbReference type="PROSITE-ProRule" id="PRU00464"/>
    </source>
</evidence>
<dbReference type="Pfam" id="PF01230">
    <property type="entry name" value="HIT"/>
    <property type="match status" value="1"/>
</dbReference>
<dbReference type="EMBL" id="VJWA01000002">
    <property type="protein sequence ID" value="TRW15239.1"/>
    <property type="molecule type" value="Genomic_DNA"/>
</dbReference>
<evidence type="ECO:0000313" key="6">
    <source>
        <dbReference type="EMBL" id="TRW15239.1"/>
    </source>
</evidence>
<organism evidence="6 7">
    <name type="scientific">Glacieibacterium frigidum</name>
    <dbReference type="NCBI Taxonomy" id="2593303"/>
    <lineage>
        <taxon>Bacteria</taxon>
        <taxon>Pseudomonadati</taxon>
        <taxon>Pseudomonadota</taxon>
        <taxon>Alphaproteobacteria</taxon>
        <taxon>Sphingomonadales</taxon>
        <taxon>Sphingosinicellaceae</taxon>
        <taxon>Glacieibacterium</taxon>
    </lineage>
</organism>
<feature type="chain" id="PRO_5021700901" evidence="4">
    <location>
        <begin position="19"/>
        <end position="167"/>
    </location>
</feature>
<name>A0A552UAL9_9SPHN</name>
<dbReference type="RefSeq" id="WP_144335407.1">
    <property type="nucleotide sequence ID" value="NZ_VJWA01000002.1"/>
</dbReference>
<dbReference type="InterPro" id="IPR036265">
    <property type="entry name" value="HIT-like_sf"/>
</dbReference>
<feature type="short sequence motif" description="Histidine triad motif" evidence="2 3">
    <location>
        <begin position="130"/>
        <end position="134"/>
    </location>
</feature>
<dbReference type="InterPro" id="IPR011146">
    <property type="entry name" value="HIT-like"/>
</dbReference>
<dbReference type="OrthoDB" id="9784774at2"/>
<dbReference type="PRINTS" id="PR00332">
    <property type="entry name" value="HISTRIAD"/>
</dbReference>